<dbReference type="EMBL" id="SZVO01000009">
    <property type="protein sequence ID" value="TKT90653.1"/>
    <property type="molecule type" value="Genomic_DNA"/>
</dbReference>
<dbReference type="OrthoDB" id="976756at2"/>
<sequence>MAEFSGGNFWNGAAQAGIIAGFNHAAHRLLDNPEYDFNGNTYTSKAELYAAILADQSMEQFGIKDIIALGGTVSGMELVDKRFVAKGASSKTSILSENLRKVGLGSFKKAKWAPTLNNVLSKTASKAAFIARWIPWISTAMLAYDTGMILYNTQLIYNKITANGR</sequence>
<reference evidence="1 2" key="1">
    <citation type="submission" date="2019-05" db="EMBL/GenBank/DDBJ databases">
        <title>Dyadobacter AR-3-8 sp. nov., isolated from arctic soil.</title>
        <authorList>
            <person name="Chaudhary D.K."/>
        </authorList>
    </citation>
    <scope>NUCLEOTIDE SEQUENCE [LARGE SCALE GENOMIC DNA]</scope>
    <source>
        <strain evidence="1 2">AR-3-8</strain>
    </source>
</reference>
<name>A0A4V6BIR5_9BACT</name>
<dbReference type="Proteomes" id="UP000304900">
    <property type="component" value="Unassembled WGS sequence"/>
</dbReference>
<dbReference type="Pfam" id="PF26636">
    <property type="entry name" value="DUF8209"/>
    <property type="match status" value="1"/>
</dbReference>
<dbReference type="AlphaFoldDB" id="A0A4V6BIR5"/>
<proteinExistence type="predicted"/>
<dbReference type="RefSeq" id="WP_137341821.1">
    <property type="nucleotide sequence ID" value="NZ_BSQH01000002.1"/>
</dbReference>
<gene>
    <name evidence="1" type="ORF">FDK13_20250</name>
</gene>
<evidence type="ECO:0000313" key="1">
    <source>
        <dbReference type="EMBL" id="TKT90653.1"/>
    </source>
</evidence>
<organism evidence="1 2">
    <name type="scientific">Dyadobacter frigoris</name>
    <dbReference type="NCBI Taxonomy" id="2576211"/>
    <lineage>
        <taxon>Bacteria</taxon>
        <taxon>Pseudomonadati</taxon>
        <taxon>Bacteroidota</taxon>
        <taxon>Cytophagia</taxon>
        <taxon>Cytophagales</taxon>
        <taxon>Spirosomataceae</taxon>
        <taxon>Dyadobacter</taxon>
    </lineage>
</organism>
<keyword evidence="2" id="KW-1185">Reference proteome</keyword>
<dbReference type="InterPro" id="IPR058522">
    <property type="entry name" value="DUF8209"/>
</dbReference>
<comment type="caution">
    <text evidence="1">The sequence shown here is derived from an EMBL/GenBank/DDBJ whole genome shotgun (WGS) entry which is preliminary data.</text>
</comment>
<protein>
    <submittedName>
        <fullName evidence="1">Uncharacterized protein</fullName>
    </submittedName>
</protein>
<accession>A0A4V6BIR5</accession>
<evidence type="ECO:0000313" key="2">
    <source>
        <dbReference type="Proteomes" id="UP000304900"/>
    </source>
</evidence>